<evidence type="ECO:0000259" key="3">
    <source>
        <dbReference type="SMART" id="SM00829"/>
    </source>
</evidence>
<accession>A0A5Q0QFU1</accession>
<keyword evidence="5" id="KW-1185">Reference proteome</keyword>
<protein>
    <submittedName>
        <fullName evidence="4">Zinc-binding dehydrogenase</fullName>
    </submittedName>
</protein>
<reference evidence="4 5" key="1">
    <citation type="submission" date="2019-10" db="EMBL/GenBank/DDBJ databases">
        <authorList>
            <person name="Dong K."/>
        </authorList>
    </citation>
    <scope>NUCLEOTIDE SEQUENCE [LARGE SCALE GENOMIC DNA]</scope>
    <source>
        <strain evidence="5">dk4302</strain>
    </source>
</reference>
<dbReference type="GO" id="GO:0070402">
    <property type="term" value="F:NADPH binding"/>
    <property type="evidence" value="ECO:0007669"/>
    <property type="project" value="TreeGrafter"/>
</dbReference>
<keyword evidence="1" id="KW-0521">NADP</keyword>
<dbReference type="PANTHER" id="PTHR48106">
    <property type="entry name" value="QUINONE OXIDOREDUCTASE PIG3-RELATED"/>
    <property type="match status" value="1"/>
</dbReference>
<feature type="domain" description="Enoyl reductase (ER)" evidence="3">
    <location>
        <begin position="10"/>
        <end position="320"/>
    </location>
</feature>
<dbReference type="SMART" id="SM00829">
    <property type="entry name" value="PKS_ER"/>
    <property type="match status" value="1"/>
</dbReference>
<evidence type="ECO:0000256" key="1">
    <source>
        <dbReference type="ARBA" id="ARBA00022857"/>
    </source>
</evidence>
<dbReference type="InterPro" id="IPR014189">
    <property type="entry name" value="Quinone_OxRdtase_PIG3"/>
</dbReference>
<dbReference type="InterPro" id="IPR013154">
    <property type="entry name" value="ADH-like_N"/>
</dbReference>
<sequence length="324" mass="35187">MKAVIISAFGGPEVLTIEERENPIPNEYEVLIRVKAAGINRPDIFQRKGNYPAPDGVPADIAGLEVSGIVEQLGSKASKYRIGEEVMALVAGGGYAEYVTVHEDICLRKPANISFDEAAAIPETVFTVWHNVFQRGKLAKGENFLVHAGAGGIGTTAIQLAHAFGAKVYTTVGTSDKKKLTEELGAIKAVIYKEEDFAVALQGIGMDVILDAIGGDYFDKNIKLLNPEGRLVYINAMKGAKVELNLLKLMQKRINLTGSTLRARDIPFKASLAKEIQAQVIPLIESGIFKVQLSKVYDFKDAVAAHQQMESPEHYGKIVLSFNS</sequence>
<dbReference type="InterPro" id="IPR020843">
    <property type="entry name" value="ER"/>
</dbReference>
<dbReference type="Gene3D" id="3.40.50.720">
    <property type="entry name" value="NAD(P)-binding Rossmann-like Domain"/>
    <property type="match status" value="1"/>
</dbReference>
<dbReference type="NCBIfam" id="TIGR02824">
    <property type="entry name" value="quinone_pig3"/>
    <property type="match status" value="1"/>
</dbReference>
<dbReference type="KEGG" id="sphe:GFH32_06990"/>
<evidence type="ECO:0000313" key="4">
    <source>
        <dbReference type="EMBL" id="QGA26080.1"/>
    </source>
</evidence>
<dbReference type="Pfam" id="PF08240">
    <property type="entry name" value="ADH_N"/>
    <property type="match status" value="1"/>
</dbReference>
<gene>
    <name evidence="4" type="ORF">GFH32_06990</name>
</gene>
<dbReference type="Gene3D" id="3.90.180.10">
    <property type="entry name" value="Medium-chain alcohol dehydrogenases, catalytic domain"/>
    <property type="match status" value="1"/>
</dbReference>
<dbReference type="InterPro" id="IPR011032">
    <property type="entry name" value="GroES-like_sf"/>
</dbReference>
<proteinExistence type="predicted"/>
<dbReference type="SUPFAM" id="SSF51735">
    <property type="entry name" value="NAD(P)-binding Rossmann-fold domains"/>
    <property type="match status" value="1"/>
</dbReference>
<dbReference type="InterPro" id="IPR036291">
    <property type="entry name" value="NAD(P)-bd_dom_sf"/>
</dbReference>
<evidence type="ECO:0000313" key="5">
    <source>
        <dbReference type="Proteomes" id="UP000326921"/>
    </source>
</evidence>
<evidence type="ECO:0000256" key="2">
    <source>
        <dbReference type="ARBA" id="ARBA00023002"/>
    </source>
</evidence>
<dbReference type="Pfam" id="PF13602">
    <property type="entry name" value="ADH_zinc_N_2"/>
    <property type="match status" value="1"/>
</dbReference>
<dbReference type="CDD" id="cd05276">
    <property type="entry name" value="p53_inducible_oxidoreductase"/>
    <property type="match status" value="1"/>
</dbReference>
<dbReference type="RefSeq" id="WP_153510582.1">
    <property type="nucleotide sequence ID" value="NZ_CP045652.1"/>
</dbReference>
<keyword evidence="2" id="KW-0560">Oxidoreductase</keyword>
<dbReference type="Proteomes" id="UP000326921">
    <property type="component" value="Chromosome"/>
</dbReference>
<name>A0A5Q0QFU1_9SPHI</name>
<dbReference type="EMBL" id="CP045652">
    <property type="protein sequence ID" value="QGA26080.1"/>
    <property type="molecule type" value="Genomic_DNA"/>
</dbReference>
<organism evidence="4 5">
    <name type="scientific">Sphingobacterium zhuxiongii</name>
    <dbReference type="NCBI Taxonomy" id="2662364"/>
    <lineage>
        <taxon>Bacteria</taxon>
        <taxon>Pseudomonadati</taxon>
        <taxon>Bacteroidota</taxon>
        <taxon>Sphingobacteriia</taxon>
        <taxon>Sphingobacteriales</taxon>
        <taxon>Sphingobacteriaceae</taxon>
        <taxon>Sphingobacterium</taxon>
    </lineage>
</organism>
<dbReference type="PANTHER" id="PTHR48106:SF18">
    <property type="entry name" value="QUINONE OXIDOREDUCTASE PIG3"/>
    <property type="match status" value="1"/>
</dbReference>
<dbReference type="GO" id="GO:0016651">
    <property type="term" value="F:oxidoreductase activity, acting on NAD(P)H"/>
    <property type="evidence" value="ECO:0007669"/>
    <property type="project" value="TreeGrafter"/>
</dbReference>
<dbReference type="SUPFAM" id="SSF50129">
    <property type="entry name" value="GroES-like"/>
    <property type="match status" value="1"/>
</dbReference>
<dbReference type="AlphaFoldDB" id="A0A5Q0QFU1"/>